<reference evidence="4 5" key="1">
    <citation type="submission" date="2018-08" db="EMBL/GenBank/DDBJ databases">
        <title>Aphanomyces genome sequencing and annotation.</title>
        <authorList>
            <person name="Minardi D."/>
            <person name="Oidtmann B."/>
            <person name="Van Der Giezen M."/>
            <person name="Studholme D.J."/>
        </authorList>
    </citation>
    <scope>NUCLEOTIDE SEQUENCE [LARGE SCALE GENOMIC DNA]</scope>
    <source>
        <strain evidence="4 5">D2</strain>
    </source>
</reference>
<dbReference type="GO" id="GO:0005768">
    <property type="term" value="C:endosome"/>
    <property type="evidence" value="ECO:0007669"/>
    <property type="project" value="TreeGrafter"/>
</dbReference>
<dbReference type="PROSITE" id="PS50090">
    <property type="entry name" value="MYB_LIKE"/>
    <property type="match status" value="1"/>
</dbReference>
<evidence type="ECO:0000259" key="2">
    <source>
        <dbReference type="PROSITE" id="PS50090"/>
    </source>
</evidence>
<dbReference type="EMBL" id="QUTD01003774">
    <property type="protein sequence ID" value="RHY71366.1"/>
    <property type="molecule type" value="Genomic_DNA"/>
</dbReference>
<dbReference type="PROSITE" id="PS51294">
    <property type="entry name" value="HTH_MYB"/>
    <property type="match status" value="1"/>
</dbReference>
<dbReference type="AlphaFoldDB" id="A0A397DUR8"/>
<dbReference type="PANTHER" id="PTHR12947">
    <property type="entry name" value="AMSH-LIKE PROTEASE"/>
    <property type="match status" value="1"/>
</dbReference>
<name>A0A397DUR8_APHAT</name>
<gene>
    <name evidence="4" type="ORF">DYB30_007495</name>
</gene>
<dbReference type="VEuPathDB" id="FungiDB:H257_04571"/>
<dbReference type="GO" id="GO:0008237">
    <property type="term" value="F:metallopeptidase activity"/>
    <property type="evidence" value="ECO:0007669"/>
    <property type="project" value="InterPro"/>
</dbReference>
<evidence type="ECO:0000313" key="4">
    <source>
        <dbReference type="EMBL" id="RHY71366.1"/>
    </source>
</evidence>
<evidence type="ECO:0000313" key="5">
    <source>
        <dbReference type="Proteomes" id="UP000266643"/>
    </source>
</evidence>
<dbReference type="InterPro" id="IPR017930">
    <property type="entry name" value="Myb_dom"/>
</dbReference>
<dbReference type="GO" id="GO:0070536">
    <property type="term" value="P:protein K63-linked deubiquitination"/>
    <property type="evidence" value="ECO:0007669"/>
    <property type="project" value="TreeGrafter"/>
</dbReference>
<dbReference type="Gene3D" id="3.40.140.10">
    <property type="entry name" value="Cytidine Deaminase, domain 2"/>
    <property type="match status" value="1"/>
</dbReference>
<feature type="region of interest" description="Disordered" evidence="1">
    <location>
        <begin position="251"/>
        <end position="439"/>
    </location>
</feature>
<dbReference type="GO" id="GO:0016020">
    <property type="term" value="C:membrane"/>
    <property type="evidence" value="ECO:0007669"/>
    <property type="project" value="TreeGrafter"/>
</dbReference>
<proteinExistence type="predicted"/>
<feature type="domain" description="HTH myb-type" evidence="3">
    <location>
        <begin position="436"/>
        <end position="497"/>
    </location>
</feature>
<feature type="compositionally biased region" description="Polar residues" evidence="1">
    <location>
        <begin position="321"/>
        <end position="340"/>
    </location>
</feature>
<feature type="compositionally biased region" description="Acidic residues" evidence="1">
    <location>
        <begin position="604"/>
        <end position="623"/>
    </location>
</feature>
<dbReference type="InterPro" id="IPR009057">
    <property type="entry name" value="Homeodomain-like_sf"/>
</dbReference>
<feature type="compositionally biased region" description="Polar residues" evidence="1">
    <location>
        <begin position="390"/>
        <end position="400"/>
    </location>
</feature>
<dbReference type="PANTHER" id="PTHR12947:SF13">
    <property type="entry name" value="FI19924P1"/>
    <property type="match status" value="1"/>
</dbReference>
<dbReference type="Gene3D" id="1.10.10.60">
    <property type="entry name" value="Homeodomain-like"/>
    <property type="match status" value="1"/>
</dbReference>
<dbReference type="InterPro" id="IPR000555">
    <property type="entry name" value="JAMM/MPN+_dom"/>
</dbReference>
<feature type="compositionally biased region" description="Polar residues" evidence="1">
    <location>
        <begin position="760"/>
        <end position="769"/>
    </location>
</feature>
<organism evidence="4 5">
    <name type="scientific">Aphanomyces astaci</name>
    <name type="common">Crayfish plague agent</name>
    <dbReference type="NCBI Taxonomy" id="112090"/>
    <lineage>
        <taxon>Eukaryota</taxon>
        <taxon>Sar</taxon>
        <taxon>Stramenopiles</taxon>
        <taxon>Oomycota</taxon>
        <taxon>Saprolegniomycetes</taxon>
        <taxon>Saprolegniales</taxon>
        <taxon>Verrucalvaceae</taxon>
        <taxon>Aphanomyces</taxon>
    </lineage>
</organism>
<dbReference type="SUPFAM" id="SSF102712">
    <property type="entry name" value="JAB1/MPN domain"/>
    <property type="match status" value="1"/>
</dbReference>
<evidence type="ECO:0000259" key="3">
    <source>
        <dbReference type="PROSITE" id="PS51294"/>
    </source>
</evidence>
<feature type="compositionally biased region" description="Polar residues" evidence="1">
    <location>
        <begin position="628"/>
        <end position="641"/>
    </location>
</feature>
<dbReference type="InterPro" id="IPR001005">
    <property type="entry name" value="SANT/Myb"/>
</dbReference>
<feature type="domain" description="Myb-like" evidence="2">
    <location>
        <begin position="436"/>
        <end position="493"/>
    </location>
</feature>
<feature type="region of interest" description="Disordered" evidence="1">
    <location>
        <begin position="589"/>
        <end position="775"/>
    </location>
</feature>
<protein>
    <submittedName>
        <fullName evidence="4">Uncharacterized protein</fullName>
    </submittedName>
</protein>
<dbReference type="Proteomes" id="UP000266643">
    <property type="component" value="Unassembled WGS sequence"/>
</dbReference>
<feature type="compositionally biased region" description="Polar residues" evidence="1">
    <location>
        <begin position="260"/>
        <end position="275"/>
    </location>
</feature>
<dbReference type="VEuPathDB" id="FungiDB:H257_04569"/>
<feature type="compositionally biased region" description="Basic and acidic residues" evidence="1">
    <location>
        <begin position="660"/>
        <end position="675"/>
    </location>
</feature>
<comment type="caution">
    <text evidence="4">The sequence shown here is derived from an EMBL/GenBank/DDBJ whole genome shotgun (WGS) entry which is preliminary data.</text>
</comment>
<evidence type="ECO:0000256" key="1">
    <source>
        <dbReference type="SAM" id="MobiDB-lite"/>
    </source>
</evidence>
<dbReference type="SMART" id="SM00717">
    <property type="entry name" value="SANT"/>
    <property type="match status" value="2"/>
</dbReference>
<dbReference type="SUPFAM" id="SSF46689">
    <property type="entry name" value="Homeodomain-like"/>
    <property type="match status" value="1"/>
</dbReference>
<sequence length="872" mass="95836">MPCHREFHLARFENERKRLDKKCGDALALLDRILSGMLDEEVTQLQHAHDEDEHILTTPHHHHHDMIMSSEPPAKDAVALALEARLLALKRRNSAASSSSPDEVRHMAIPSSLVAEFTRLAASNTSRLPYGVETCGILAGSLKDQRLSITTLIIPKQEGSSDTCTMTHEEDLFEYCIQHDLLTLGWIHLIQNCTLSGFHEHPSNVEIYSDAMQLTWDTSRHAALVDMRSTQVRHLATHFPSGELVSVLSEDDVDDDDDNMNTPSSMPSARSTATVIASLAKDNGSALKKPASNAPSSRGATSAKGKKRATAATLRIMTQRRLASSPSDSDSEFQGNSMQNPSSSTTDTDTDDDLEPPLPPPPSSSKKGKQPLKHASSTPTPKRRGRPPGQKNTNTTPLVNTSSTKKATKPTAPPSEDAAATDEELAAPKTNPVVKAPRRRGVRWEPSEVEYITKMVKTHGGRWTWIAAEGVASGALFHTRNGHDVQDKWRILRRKGEEIPDEAAQVAAAHRRPTTPWGAEDTAFLIKMRHKYGNRFVLMLDEGHKLGYFVDRDARHLKEKVRNLEKQTRAKTVQENDGRPAVDVAAVETANARQGGDGGVDVPEGAEDETEMPAVDGCEDESKEETAPPSSESQEIHNPQTEDVVIDDRQDIVGETASQMHDEETRPSKRQKISESSDLSSSHDGTMAHMLDTDGFGPQTQAADDSLPPMFDQEPETQARDDDEEASLHTPVTTHPSSARDVAPSTQWMKQSKNHRRLSTGASTTSSLHASEDVPPSDEAVAAALAELERSTLVFTLHVVITSRKAQAGPLQVAMKYGQTFYDLQRHVLTTMAPDRPLDTAIVYAFDFSPPQGHHKLGDWIKDQDHIYATIH</sequence>
<accession>A0A397DUR8</accession>
<dbReference type="Pfam" id="PF01398">
    <property type="entry name" value="JAB"/>
    <property type="match status" value="1"/>
</dbReference>